<dbReference type="CDD" id="cd19757">
    <property type="entry name" value="Bbox1"/>
    <property type="match status" value="1"/>
</dbReference>
<dbReference type="OrthoDB" id="3143151at2759"/>
<dbReference type="InterPro" id="IPR041457">
    <property type="entry name" value="CxC2_KDZ-assoc"/>
</dbReference>
<dbReference type="PANTHER" id="PTHR33096:SF1">
    <property type="entry name" value="CXC1-LIKE CYSTEINE CLUSTER ASSOCIATED WITH KDZ TRANSPOSASES DOMAIN-CONTAINING PROTEIN"/>
    <property type="match status" value="1"/>
</dbReference>
<evidence type="ECO:0000313" key="3">
    <source>
        <dbReference type="EMBL" id="TEB34977.1"/>
    </source>
</evidence>
<organism evidence="3 4">
    <name type="scientific">Coprinellus micaceus</name>
    <name type="common">Glistening ink-cap mushroom</name>
    <name type="synonym">Coprinus micaceus</name>
    <dbReference type="NCBI Taxonomy" id="71717"/>
    <lineage>
        <taxon>Eukaryota</taxon>
        <taxon>Fungi</taxon>
        <taxon>Dikarya</taxon>
        <taxon>Basidiomycota</taxon>
        <taxon>Agaricomycotina</taxon>
        <taxon>Agaricomycetes</taxon>
        <taxon>Agaricomycetidae</taxon>
        <taxon>Agaricales</taxon>
        <taxon>Agaricineae</taxon>
        <taxon>Psathyrellaceae</taxon>
        <taxon>Coprinellus</taxon>
    </lineage>
</organism>
<protein>
    <recommendedName>
        <fullName evidence="2">CxC2-like cysteine cluster KDZ transposase-associated domain-containing protein</fullName>
    </recommendedName>
</protein>
<dbReference type="InterPro" id="IPR040521">
    <property type="entry name" value="KDZ"/>
</dbReference>
<keyword evidence="4" id="KW-1185">Reference proteome</keyword>
<evidence type="ECO:0000256" key="1">
    <source>
        <dbReference type="SAM" id="MobiDB-lite"/>
    </source>
</evidence>
<dbReference type="Pfam" id="PF18758">
    <property type="entry name" value="KDZ"/>
    <property type="match status" value="1"/>
</dbReference>
<feature type="region of interest" description="Disordered" evidence="1">
    <location>
        <begin position="958"/>
        <end position="1004"/>
    </location>
</feature>
<proteinExistence type="predicted"/>
<gene>
    <name evidence="3" type="ORF">FA13DRAFT_1753371</name>
</gene>
<dbReference type="Pfam" id="PF18803">
    <property type="entry name" value="CxC2"/>
    <property type="match status" value="1"/>
</dbReference>
<dbReference type="AlphaFoldDB" id="A0A4Y7TLA8"/>
<feature type="domain" description="CxC2-like cysteine cluster KDZ transposase-associated" evidence="2">
    <location>
        <begin position="126"/>
        <end position="208"/>
    </location>
</feature>
<comment type="caution">
    <text evidence="3">The sequence shown here is derived from an EMBL/GenBank/DDBJ whole genome shotgun (WGS) entry which is preliminary data.</text>
</comment>
<feature type="compositionally biased region" description="Basic and acidic residues" evidence="1">
    <location>
        <begin position="994"/>
        <end position="1004"/>
    </location>
</feature>
<dbReference type="EMBL" id="QPFP01000008">
    <property type="protein sequence ID" value="TEB34977.1"/>
    <property type="molecule type" value="Genomic_DNA"/>
</dbReference>
<dbReference type="Proteomes" id="UP000298030">
    <property type="component" value="Unassembled WGS sequence"/>
</dbReference>
<sequence>MKDWLHIYQKYLNVVLDAQAPPSVCQSCDCDPADYRCLECVGNSYLCWGCCRDAHVHTPLHRVEAWTGSHFEPSWLWPLGIGIYLGHGGDLCPQQTPLSRPSDPPAMPALDDHSYGAKPKGRKLEGHSVCVVVHTNGVHHLPFVRCKCSDAEPFDIQLIRAGFYPSTEKEPRTVFSVPLLNLYLVETLECRTATNNFYSKLRRLTNETFPHSVPDRYRELLRAGRQWRHLSELASFGFANNGQHPGEGELALFCAACPQPGINLPKGWEKDPNQWLYVRFIILDGNFVCVHRLLRGQEGDAVYLKPAGEGYMTAPGPYMDHVHSTAEAREVSKCYNHRAIADRGKAHKGCDVSGIGAAACRHGAFYPTSVGDFQKGERQLNMDYILTKAVKFGRTAEAPRLVCLYDINCQYPVNVYKRMAAKAYLLDTDTLDKFTWGIGTWHVHGHKNQCLARYSPSFIPGVGTTTGEILESLWALTNDTGRMSSIMTLAHRIEAMDAAMLESNRQKMLGLVGSLSGKLLQSRIEWNEARADFEALSAPPPNATDDERKKWVVQQDQRKKQMEKAEEGRRNGKVKAMDVYNIKYGKLPASSRKAVQSRLMVEERIRVEEQIKDSGRHGPTEPVGIVKWVSLGIQIGEDQQRVIQRVRKYEALEIAKLRERLVTRYQEYYNLGESLFPLVDIHEINTIPLWGSTCSCDEEDCPHPADREIKGKMPGRASLNTPESEVLLMASTTVVLPVGWGAVRTAELELRKAQALGLPGANSHRGGAQNLKLGDGKTGRLRGYAAIASANRVINLYRSIYHHARSALSKLKAEPALLAKLQLVQPNDVKPLLSVYLPNARNQRNKPVPWLWALDAFGDITNTSYLAEVHRVNWIRARSRALRWEEEHQLTTKEMEFTMNYFEYTAGMTRDWGKGLPQSPSQNAWSSRCSAVWTMLKVHAETQFSVARSSLAEYLAHGQTEGDGDIERDEDIREDSGSDWEAFAADDLGMGEPEVLRTRNEKGL</sequence>
<dbReference type="PANTHER" id="PTHR33096">
    <property type="entry name" value="CXC2 DOMAIN-CONTAINING PROTEIN"/>
    <property type="match status" value="1"/>
</dbReference>
<evidence type="ECO:0000313" key="4">
    <source>
        <dbReference type="Proteomes" id="UP000298030"/>
    </source>
</evidence>
<evidence type="ECO:0000259" key="2">
    <source>
        <dbReference type="Pfam" id="PF18803"/>
    </source>
</evidence>
<accession>A0A4Y7TLA8</accession>
<name>A0A4Y7TLA8_COPMI</name>
<reference evidence="3 4" key="1">
    <citation type="journal article" date="2019" name="Nat. Ecol. Evol.">
        <title>Megaphylogeny resolves global patterns of mushroom evolution.</title>
        <authorList>
            <person name="Varga T."/>
            <person name="Krizsan K."/>
            <person name="Foldi C."/>
            <person name="Dima B."/>
            <person name="Sanchez-Garcia M."/>
            <person name="Sanchez-Ramirez S."/>
            <person name="Szollosi G.J."/>
            <person name="Szarkandi J.G."/>
            <person name="Papp V."/>
            <person name="Albert L."/>
            <person name="Andreopoulos W."/>
            <person name="Angelini C."/>
            <person name="Antonin V."/>
            <person name="Barry K.W."/>
            <person name="Bougher N.L."/>
            <person name="Buchanan P."/>
            <person name="Buyck B."/>
            <person name="Bense V."/>
            <person name="Catcheside P."/>
            <person name="Chovatia M."/>
            <person name="Cooper J."/>
            <person name="Damon W."/>
            <person name="Desjardin D."/>
            <person name="Finy P."/>
            <person name="Geml J."/>
            <person name="Haridas S."/>
            <person name="Hughes K."/>
            <person name="Justo A."/>
            <person name="Karasinski D."/>
            <person name="Kautmanova I."/>
            <person name="Kiss B."/>
            <person name="Kocsube S."/>
            <person name="Kotiranta H."/>
            <person name="LaButti K.M."/>
            <person name="Lechner B.E."/>
            <person name="Liimatainen K."/>
            <person name="Lipzen A."/>
            <person name="Lukacs Z."/>
            <person name="Mihaltcheva S."/>
            <person name="Morgado L.N."/>
            <person name="Niskanen T."/>
            <person name="Noordeloos M.E."/>
            <person name="Ohm R.A."/>
            <person name="Ortiz-Santana B."/>
            <person name="Ovrebo C."/>
            <person name="Racz N."/>
            <person name="Riley R."/>
            <person name="Savchenko A."/>
            <person name="Shiryaev A."/>
            <person name="Soop K."/>
            <person name="Spirin V."/>
            <person name="Szebenyi C."/>
            <person name="Tomsovsky M."/>
            <person name="Tulloss R.E."/>
            <person name="Uehling J."/>
            <person name="Grigoriev I.V."/>
            <person name="Vagvolgyi C."/>
            <person name="Papp T."/>
            <person name="Martin F.M."/>
            <person name="Miettinen O."/>
            <person name="Hibbett D.S."/>
            <person name="Nagy L.G."/>
        </authorList>
    </citation>
    <scope>NUCLEOTIDE SEQUENCE [LARGE SCALE GENOMIC DNA]</scope>
    <source>
        <strain evidence="3 4">FP101781</strain>
    </source>
</reference>